<name>A0A1I6Y5G7_9BURK</name>
<sequence length="233" mass="26062">MKPQNQTQAERLAELELLANETGLLDELKMRQRVEIDKRRMELAAKLDALPNPERELATLAKEAARVHAAREKAAAEDREADRLDKETTGRLVMATMMKAGERQHILTELERAAPPELEDALDDLSLADNLLRSAFRVDEVAGRNWLGQRVKKVTSNLDGISSARKQIADAQQSIRELARDGRTPSVAMVSRCAEIVEAALQLAFEFIPVKLWDLRRSKPLSDIVAEVTGYAE</sequence>
<evidence type="ECO:0000313" key="1">
    <source>
        <dbReference type="EMBL" id="SFT45374.1"/>
    </source>
</evidence>
<dbReference type="Proteomes" id="UP000198844">
    <property type="component" value="Unassembled WGS sequence"/>
</dbReference>
<organism evidence="1 2">
    <name type="scientific">Paraburkholderia aspalathi</name>
    <dbReference type="NCBI Taxonomy" id="1324617"/>
    <lineage>
        <taxon>Bacteria</taxon>
        <taxon>Pseudomonadati</taxon>
        <taxon>Pseudomonadota</taxon>
        <taxon>Betaproteobacteria</taxon>
        <taxon>Burkholderiales</taxon>
        <taxon>Burkholderiaceae</taxon>
        <taxon>Paraburkholderia</taxon>
    </lineage>
</organism>
<gene>
    <name evidence="1" type="ORF">SAMN05192563_1001313</name>
</gene>
<dbReference type="EMBL" id="FPBH01000001">
    <property type="protein sequence ID" value="SFT45374.1"/>
    <property type="molecule type" value="Genomic_DNA"/>
</dbReference>
<proteinExistence type="predicted"/>
<evidence type="ECO:0000313" key="2">
    <source>
        <dbReference type="Proteomes" id="UP000198844"/>
    </source>
</evidence>
<dbReference type="AlphaFoldDB" id="A0A1I6Y5G7"/>
<reference evidence="1 2" key="1">
    <citation type="submission" date="2016-10" db="EMBL/GenBank/DDBJ databases">
        <authorList>
            <person name="de Groot N.N."/>
        </authorList>
    </citation>
    <scope>NUCLEOTIDE SEQUENCE [LARGE SCALE GENOMIC DNA]</scope>
    <source>
        <strain evidence="1 2">LMG 27731</strain>
    </source>
</reference>
<protein>
    <submittedName>
        <fullName evidence="1">Uncharacterized protein</fullName>
    </submittedName>
</protein>
<accession>A0A1I6Y5G7</accession>